<reference evidence="2" key="1">
    <citation type="submission" date="2012-05" db="EMBL/GenBank/DDBJ databases">
        <authorList>
            <person name="Krishnakumar V."/>
            <person name="Cheung F."/>
            <person name="Xiao Y."/>
            <person name="Chan A."/>
            <person name="Moskal W.A."/>
            <person name="Town C.D."/>
        </authorList>
    </citation>
    <scope>NUCLEOTIDE SEQUENCE</scope>
</reference>
<proteinExistence type="evidence at transcript level"/>
<feature type="region of interest" description="Disordered" evidence="1">
    <location>
        <begin position="1"/>
        <end position="27"/>
    </location>
</feature>
<dbReference type="PANTHER" id="PTHR33070">
    <property type="entry name" value="OS06G0725500 PROTEIN"/>
    <property type="match status" value="1"/>
</dbReference>
<evidence type="ECO:0000256" key="1">
    <source>
        <dbReference type="SAM" id="MobiDB-lite"/>
    </source>
</evidence>
<dbReference type="GO" id="GO:0048367">
    <property type="term" value="P:shoot system development"/>
    <property type="evidence" value="ECO:0007669"/>
    <property type="project" value="InterPro"/>
</dbReference>
<organism evidence="2">
    <name type="scientific">Lotus japonicus</name>
    <name type="common">Lotus corniculatus var. japonicus</name>
    <dbReference type="NCBI Taxonomy" id="34305"/>
    <lineage>
        <taxon>Eukaryota</taxon>
        <taxon>Viridiplantae</taxon>
        <taxon>Streptophyta</taxon>
        <taxon>Embryophyta</taxon>
        <taxon>Tracheophyta</taxon>
        <taxon>Spermatophyta</taxon>
        <taxon>Magnoliopsida</taxon>
        <taxon>eudicotyledons</taxon>
        <taxon>Gunneridae</taxon>
        <taxon>Pentapetalae</taxon>
        <taxon>rosids</taxon>
        <taxon>fabids</taxon>
        <taxon>Fabales</taxon>
        <taxon>Fabaceae</taxon>
        <taxon>Papilionoideae</taxon>
        <taxon>50 kb inversion clade</taxon>
        <taxon>NPAAA clade</taxon>
        <taxon>Hologalegina</taxon>
        <taxon>robinioid clade</taxon>
        <taxon>Loteae</taxon>
        <taxon>Lotus</taxon>
    </lineage>
</organism>
<sequence length="220" mass="24824">MEAISVSKLHNPHQPVRSISFPNRTNPSSQRVEALLNHLKPHHSHPLLEAKTIQSELVLLAELYISMEELFHSPQTQQALLHYQDGKMVTDSLCGSVTLLEACDSARELLLILREHIQTLQSAIRRRRGDSSIENNIAAYECFRKKSKKKISNQFKQMKLMQKQIRVTFSVLNQENQHLTLLARVLQEANTITISILSSVLLFISLPALGTTKGSSLIPS</sequence>
<dbReference type="EMBL" id="BT145043">
    <property type="protein sequence ID" value="AFK44837.1"/>
    <property type="molecule type" value="mRNA"/>
</dbReference>
<dbReference type="InterPro" id="IPR004320">
    <property type="entry name" value="BPS1_pln"/>
</dbReference>
<dbReference type="GO" id="GO:0048364">
    <property type="term" value="P:root development"/>
    <property type="evidence" value="ECO:0007669"/>
    <property type="project" value="InterPro"/>
</dbReference>
<evidence type="ECO:0000313" key="2">
    <source>
        <dbReference type="EMBL" id="AFK44837.1"/>
    </source>
</evidence>
<name>I3SX45_LOTJA</name>
<dbReference type="Pfam" id="PF03087">
    <property type="entry name" value="BPS1"/>
    <property type="match status" value="1"/>
</dbReference>
<dbReference type="AlphaFoldDB" id="I3SX45"/>
<dbReference type="PANTHER" id="PTHR33070:SF75">
    <property type="entry name" value="SELECTION_UPKEEP OF INTRAEPITHELIAL T-CELLS PROTEIN"/>
    <property type="match status" value="1"/>
</dbReference>
<accession>I3SX45</accession>
<protein>
    <submittedName>
        <fullName evidence="2">Uncharacterized protein</fullName>
    </submittedName>
</protein>